<comment type="caution">
    <text evidence="1">The sequence shown here is derived from an EMBL/GenBank/DDBJ whole genome shotgun (WGS) entry which is preliminary data.</text>
</comment>
<reference evidence="1 2" key="1">
    <citation type="submission" date="2021-03" db="EMBL/GenBank/DDBJ databases">
        <title>Sequencing the genomes of 1000 actinobacteria strains.</title>
        <authorList>
            <person name="Klenk H.-P."/>
        </authorList>
    </citation>
    <scope>NUCLEOTIDE SEQUENCE [LARGE SCALE GENOMIC DNA]</scope>
    <source>
        <strain evidence="1 2">DSM 18824</strain>
    </source>
</reference>
<organism evidence="1 2">
    <name type="scientific">Kribbella aluminosa</name>
    <dbReference type="NCBI Taxonomy" id="416017"/>
    <lineage>
        <taxon>Bacteria</taxon>
        <taxon>Bacillati</taxon>
        <taxon>Actinomycetota</taxon>
        <taxon>Actinomycetes</taxon>
        <taxon>Propionibacteriales</taxon>
        <taxon>Kribbellaceae</taxon>
        <taxon>Kribbella</taxon>
    </lineage>
</organism>
<name>A0ABS4ULS1_9ACTN</name>
<sequence>MTFDDGPNEPYCGTRTARLGSAGHVIGLHGYTPGWPSASPAPARC</sequence>
<evidence type="ECO:0000313" key="1">
    <source>
        <dbReference type="EMBL" id="MBP2352540.1"/>
    </source>
</evidence>
<gene>
    <name evidence="1" type="ORF">JOF29_003623</name>
</gene>
<protein>
    <recommendedName>
        <fullName evidence="3">NodB homology domain-containing protein</fullName>
    </recommendedName>
</protein>
<dbReference type="RefSeq" id="WP_209695272.1">
    <property type="nucleotide sequence ID" value="NZ_BAAAVU010000009.1"/>
</dbReference>
<proteinExistence type="predicted"/>
<evidence type="ECO:0000313" key="2">
    <source>
        <dbReference type="Proteomes" id="UP000755585"/>
    </source>
</evidence>
<evidence type="ECO:0008006" key="3">
    <source>
        <dbReference type="Google" id="ProtNLM"/>
    </source>
</evidence>
<keyword evidence="2" id="KW-1185">Reference proteome</keyword>
<accession>A0ABS4ULS1</accession>
<dbReference type="Proteomes" id="UP000755585">
    <property type="component" value="Unassembled WGS sequence"/>
</dbReference>
<dbReference type="EMBL" id="JAGINT010000001">
    <property type="protein sequence ID" value="MBP2352540.1"/>
    <property type="molecule type" value="Genomic_DNA"/>
</dbReference>